<accession>A0A4V1J0D6</accession>
<sequence length="208" mass="23599">MSNTKGCEFYSLSKLKDSVYLCIVMPSSVLIMKWAPHPFNRFMKLKEISVDVSSINMIQVIETNSKDDVKVFIGYENGLKMIDLQSATSEDISYSLDGKRIPNVVSPVTSNKLIRKDSNHQKYPLSFTWRQSLLFAAKLSHNLIVAGSHQVVDVWSAETGKIVHIFETKKNRIRSLKLLSCKGDRLFMLADEDRDGMKSVSVICIYVE</sequence>
<evidence type="ECO:0000313" key="2">
    <source>
        <dbReference type="EMBL" id="RKP21189.1"/>
    </source>
</evidence>
<feature type="domain" description="CNH" evidence="1">
    <location>
        <begin position="2"/>
        <end position="174"/>
    </location>
</feature>
<dbReference type="InterPro" id="IPR036322">
    <property type="entry name" value="WD40_repeat_dom_sf"/>
</dbReference>
<dbReference type="Pfam" id="PF00780">
    <property type="entry name" value="CNH"/>
    <property type="match status" value="1"/>
</dbReference>
<dbReference type="EMBL" id="ML004978">
    <property type="protein sequence ID" value="RKP21189.1"/>
    <property type="molecule type" value="Genomic_DNA"/>
</dbReference>
<proteinExistence type="predicted"/>
<dbReference type="AlphaFoldDB" id="A0A4V1J0D6"/>
<evidence type="ECO:0000313" key="3">
    <source>
        <dbReference type="Proteomes" id="UP000281549"/>
    </source>
</evidence>
<protein>
    <recommendedName>
        <fullName evidence="1">CNH domain-containing protein</fullName>
    </recommendedName>
</protein>
<reference evidence="3" key="1">
    <citation type="journal article" date="2018" name="Nat. Microbiol.">
        <title>Leveraging single-cell genomics to expand the fungal tree of life.</title>
        <authorList>
            <person name="Ahrendt S.R."/>
            <person name="Quandt C.A."/>
            <person name="Ciobanu D."/>
            <person name="Clum A."/>
            <person name="Salamov A."/>
            <person name="Andreopoulos B."/>
            <person name="Cheng J.F."/>
            <person name="Woyke T."/>
            <person name="Pelin A."/>
            <person name="Henrissat B."/>
            <person name="Reynolds N.K."/>
            <person name="Benny G.L."/>
            <person name="Smith M.E."/>
            <person name="James T.Y."/>
            <person name="Grigoriev I.V."/>
        </authorList>
    </citation>
    <scope>NUCLEOTIDE SEQUENCE [LARGE SCALE GENOMIC DNA]</scope>
    <source>
        <strain evidence="3">CSF55</strain>
    </source>
</reference>
<dbReference type="Proteomes" id="UP000281549">
    <property type="component" value="Unassembled WGS sequence"/>
</dbReference>
<gene>
    <name evidence="2" type="ORF">ROZALSC1DRAFT_11709</name>
</gene>
<organism evidence="2 3">
    <name type="scientific">Rozella allomycis (strain CSF55)</name>
    <dbReference type="NCBI Taxonomy" id="988480"/>
    <lineage>
        <taxon>Eukaryota</taxon>
        <taxon>Fungi</taxon>
        <taxon>Fungi incertae sedis</taxon>
        <taxon>Cryptomycota</taxon>
        <taxon>Cryptomycota incertae sedis</taxon>
        <taxon>Rozella</taxon>
    </lineage>
</organism>
<name>A0A4V1J0D6_ROZAC</name>
<dbReference type="Gene3D" id="2.130.10.10">
    <property type="entry name" value="YVTN repeat-like/Quinoprotein amine dehydrogenase"/>
    <property type="match status" value="1"/>
</dbReference>
<dbReference type="SUPFAM" id="SSF50978">
    <property type="entry name" value="WD40 repeat-like"/>
    <property type="match status" value="1"/>
</dbReference>
<evidence type="ECO:0000259" key="1">
    <source>
        <dbReference type="Pfam" id="PF00780"/>
    </source>
</evidence>
<dbReference type="InterPro" id="IPR001180">
    <property type="entry name" value="CNH_dom"/>
</dbReference>
<dbReference type="InterPro" id="IPR015943">
    <property type="entry name" value="WD40/YVTN_repeat-like_dom_sf"/>
</dbReference>